<sequence>MKKIDSIPTGKIERVTKLVSTGVKVGGNYLKYYGEKVVNPNLTKDKLHENNAADIYDGLKELKGSALKVAQMLSMEKNLLPQSYVDKFSLSQFSVPPLSAPLVRKTFKTYFKKYPEEIFDTFSPDSINAASIGQVHKAVKNGNELAVKIQYPGIRESISSDIALVKPIAIRMFNLQGTSDEYFQEVEDKLIEETDYKLEISQSMKVIEDCKKIDNLLFPNYYPEYSSDKIITMDWMNGIHLSEFCSSDASQEERDKVGQTLWDFYMFQIHSLKKFHADPHPGNFLVDKDGNLIAIDFGCMKEIPNDFYIPYFEVSTPDSLNNIAYFKSKLYELEILKTTDTKDEIEFFTNMFHELLSVFTLPIQAEVFDFSNPDFQNKIAALSEKFANDKTLRKMNGNRGSKHFIYVNRTFFGLYNLMFDIKAKVKIKDFEKYLN</sequence>
<dbReference type="OrthoDB" id="9795390at2"/>
<accession>A0A1H9CAM0</accession>
<organism evidence="2 3">
    <name type="scientific">Flavobacterium urocaniciphilum</name>
    <dbReference type="NCBI Taxonomy" id="1299341"/>
    <lineage>
        <taxon>Bacteria</taxon>
        <taxon>Pseudomonadati</taxon>
        <taxon>Bacteroidota</taxon>
        <taxon>Flavobacteriia</taxon>
        <taxon>Flavobacteriales</taxon>
        <taxon>Flavobacteriaceae</taxon>
        <taxon>Flavobacterium</taxon>
    </lineage>
</organism>
<evidence type="ECO:0000259" key="1">
    <source>
        <dbReference type="Pfam" id="PF03109"/>
    </source>
</evidence>
<dbReference type="InterPro" id="IPR051130">
    <property type="entry name" value="Mito_struct-func_regulator"/>
</dbReference>
<keyword evidence="3" id="KW-1185">Reference proteome</keyword>
<dbReference type="EMBL" id="FOEI01000004">
    <property type="protein sequence ID" value="SEP98027.1"/>
    <property type="molecule type" value="Genomic_DNA"/>
</dbReference>
<dbReference type="SUPFAM" id="SSF56112">
    <property type="entry name" value="Protein kinase-like (PK-like)"/>
    <property type="match status" value="1"/>
</dbReference>
<dbReference type="InterPro" id="IPR004147">
    <property type="entry name" value="ABC1_dom"/>
</dbReference>
<dbReference type="Pfam" id="PF03109">
    <property type="entry name" value="ABC1"/>
    <property type="match status" value="1"/>
</dbReference>
<dbReference type="RefSeq" id="WP_091467792.1">
    <property type="nucleotide sequence ID" value="NZ_FOEI01000004.1"/>
</dbReference>
<dbReference type="PANTHER" id="PTHR43173:SF19">
    <property type="entry name" value="AARF DOMAIN-CONTAINING PROTEIN KINASE 1"/>
    <property type="match status" value="1"/>
</dbReference>
<dbReference type="Proteomes" id="UP000198648">
    <property type="component" value="Unassembled WGS sequence"/>
</dbReference>
<dbReference type="Gene3D" id="1.10.510.10">
    <property type="entry name" value="Transferase(Phosphotransferase) domain 1"/>
    <property type="match status" value="1"/>
</dbReference>
<gene>
    <name evidence="2" type="ORF">SAMN05444005_104126</name>
</gene>
<evidence type="ECO:0000313" key="2">
    <source>
        <dbReference type="EMBL" id="SEP98027.1"/>
    </source>
</evidence>
<protein>
    <submittedName>
        <fullName evidence="2">ABC1 family protein</fullName>
    </submittedName>
</protein>
<evidence type="ECO:0000313" key="3">
    <source>
        <dbReference type="Proteomes" id="UP000198648"/>
    </source>
</evidence>
<reference evidence="2 3" key="1">
    <citation type="submission" date="2016-10" db="EMBL/GenBank/DDBJ databases">
        <authorList>
            <person name="de Groot N.N."/>
        </authorList>
    </citation>
    <scope>NUCLEOTIDE SEQUENCE [LARGE SCALE GENOMIC DNA]</scope>
    <source>
        <strain evidence="2 3">DSM 27078</strain>
    </source>
</reference>
<feature type="domain" description="ABC1 atypical kinase-like" evidence="1">
    <location>
        <begin position="94"/>
        <end position="313"/>
    </location>
</feature>
<dbReference type="AlphaFoldDB" id="A0A1H9CAM0"/>
<dbReference type="STRING" id="1299341.SAMN05444005_104126"/>
<proteinExistence type="predicted"/>
<dbReference type="InterPro" id="IPR011009">
    <property type="entry name" value="Kinase-like_dom_sf"/>
</dbReference>
<dbReference type="PANTHER" id="PTHR43173">
    <property type="entry name" value="ABC1 FAMILY PROTEIN"/>
    <property type="match status" value="1"/>
</dbReference>
<name>A0A1H9CAM0_9FLAO</name>